<name>A0A917UUF3_9BACI</name>
<dbReference type="AlphaFoldDB" id="A0A917UUF3"/>
<proteinExistence type="predicted"/>
<dbReference type="InterPro" id="IPR009708">
    <property type="entry name" value="Phage_A118_holin/antiholin"/>
</dbReference>
<feature type="transmembrane region" description="Helical" evidence="1">
    <location>
        <begin position="32"/>
        <end position="51"/>
    </location>
</feature>
<keyword evidence="1" id="KW-0472">Membrane</keyword>
<dbReference type="Pfam" id="PF06946">
    <property type="entry name" value="Phage_holin_5_1"/>
    <property type="match status" value="1"/>
</dbReference>
<evidence type="ECO:0000313" key="3">
    <source>
        <dbReference type="Proteomes" id="UP000658382"/>
    </source>
</evidence>
<organism evidence="2 3">
    <name type="scientific">Lentibacillus kapialis</name>
    <dbReference type="NCBI Taxonomy" id="340214"/>
    <lineage>
        <taxon>Bacteria</taxon>
        <taxon>Bacillati</taxon>
        <taxon>Bacillota</taxon>
        <taxon>Bacilli</taxon>
        <taxon>Bacillales</taxon>
        <taxon>Bacillaceae</taxon>
        <taxon>Lentibacillus</taxon>
    </lineage>
</organism>
<dbReference type="EMBL" id="BMNQ01000004">
    <property type="protein sequence ID" value="GGJ85898.1"/>
    <property type="molecule type" value="Genomic_DNA"/>
</dbReference>
<evidence type="ECO:0000313" key="2">
    <source>
        <dbReference type="EMBL" id="GGJ85898.1"/>
    </source>
</evidence>
<dbReference type="RefSeq" id="WP_188631532.1">
    <property type="nucleotide sequence ID" value="NZ_BMNQ01000004.1"/>
</dbReference>
<reference evidence="2" key="2">
    <citation type="submission" date="2020-09" db="EMBL/GenBank/DDBJ databases">
        <authorList>
            <person name="Sun Q."/>
            <person name="Ohkuma M."/>
        </authorList>
    </citation>
    <scope>NUCLEOTIDE SEQUENCE</scope>
    <source>
        <strain evidence="2">JCM 12580</strain>
    </source>
</reference>
<evidence type="ECO:0000256" key="1">
    <source>
        <dbReference type="SAM" id="Phobius"/>
    </source>
</evidence>
<feature type="transmembrane region" description="Helical" evidence="1">
    <location>
        <begin position="57"/>
        <end position="75"/>
    </location>
</feature>
<protein>
    <recommendedName>
        <fullName evidence="4">Holin</fullName>
    </recommendedName>
</protein>
<sequence length="85" mass="8809">MQEILTIATIIAPITAAVVEAIKKSTGIDKKYTPLAAVCVGVLLGAAAYFIDAEMGMRLWAGAVSGLAATGLFELGKNTAKKDVR</sequence>
<keyword evidence="3" id="KW-1185">Reference proteome</keyword>
<evidence type="ECO:0008006" key="4">
    <source>
        <dbReference type="Google" id="ProtNLM"/>
    </source>
</evidence>
<reference evidence="2" key="1">
    <citation type="journal article" date="2014" name="Int. J. Syst. Evol. Microbiol.">
        <title>Complete genome sequence of Corynebacterium casei LMG S-19264T (=DSM 44701T), isolated from a smear-ripened cheese.</title>
        <authorList>
            <consortium name="US DOE Joint Genome Institute (JGI-PGF)"/>
            <person name="Walter F."/>
            <person name="Albersmeier A."/>
            <person name="Kalinowski J."/>
            <person name="Ruckert C."/>
        </authorList>
    </citation>
    <scope>NUCLEOTIDE SEQUENCE</scope>
    <source>
        <strain evidence="2">JCM 12580</strain>
    </source>
</reference>
<keyword evidence="1" id="KW-1133">Transmembrane helix</keyword>
<accession>A0A917UUF3</accession>
<gene>
    <name evidence="2" type="ORF">GCM10007063_05440</name>
</gene>
<comment type="caution">
    <text evidence="2">The sequence shown here is derived from an EMBL/GenBank/DDBJ whole genome shotgun (WGS) entry which is preliminary data.</text>
</comment>
<keyword evidence="1" id="KW-0812">Transmembrane</keyword>
<dbReference type="Proteomes" id="UP000658382">
    <property type="component" value="Unassembled WGS sequence"/>
</dbReference>